<reference evidence="2" key="2">
    <citation type="submission" date="2022-06" db="EMBL/GenBank/DDBJ databases">
        <title>Xiashengella guii gen. nov. sp. nov., a bacterium isolated form anaerobic digestion tank.</title>
        <authorList>
            <person name="Huang H."/>
        </authorList>
    </citation>
    <scope>NUCLEOTIDE SEQUENCE</scope>
    <source>
        <strain evidence="2">Ai-910</strain>
    </source>
</reference>
<keyword evidence="3" id="KW-1185">Reference proteome</keyword>
<dbReference type="PANTHER" id="PTHR42912">
    <property type="entry name" value="METHYLTRANSFERASE"/>
    <property type="match status" value="1"/>
</dbReference>
<organism evidence="2 3">
    <name type="scientific">Xiashengella succiniciproducens</name>
    <dbReference type="NCBI Taxonomy" id="2949635"/>
    <lineage>
        <taxon>Bacteria</taxon>
        <taxon>Pseudomonadati</taxon>
        <taxon>Bacteroidota</taxon>
        <taxon>Bacteroidia</taxon>
        <taxon>Marinilabiliales</taxon>
        <taxon>Marinilabiliaceae</taxon>
        <taxon>Xiashengella</taxon>
    </lineage>
</organism>
<keyword evidence="2" id="KW-0808">Transferase</keyword>
<dbReference type="InterPro" id="IPR050508">
    <property type="entry name" value="Methyltransf_Superfamily"/>
</dbReference>
<dbReference type="PANTHER" id="PTHR42912:SF80">
    <property type="entry name" value="METHYLTRANSFERASE DOMAIN-CONTAINING PROTEIN"/>
    <property type="match status" value="1"/>
</dbReference>
<dbReference type="InterPro" id="IPR029063">
    <property type="entry name" value="SAM-dependent_MTases_sf"/>
</dbReference>
<dbReference type="CDD" id="cd02440">
    <property type="entry name" value="AdoMet_MTases"/>
    <property type="match status" value="1"/>
</dbReference>
<dbReference type="Pfam" id="PF08241">
    <property type="entry name" value="Methyltransf_11"/>
    <property type="match status" value="1"/>
</dbReference>
<dbReference type="Proteomes" id="UP001056426">
    <property type="component" value="Chromosome"/>
</dbReference>
<protein>
    <submittedName>
        <fullName evidence="2">Class I SAM-dependent methyltransferase</fullName>
    </submittedName>
</protein>
<dbReference type="RefSeq" id="WP_250723499.1">
    <property type="nucleotide sequence ID" value="NZ_CP098400.1"/>
</dbReference>
<dbReference type="KEGG" id="alkq:M9189_11815"/>
<dbReference type="EMBL" id="CP098400">
    <property type="protein sequence ID" value="URW79539.1"/>
    <property type="molecule type" value="Genomic_DNA"/>
</dbReference>
<dbReference type="GO" id="GO:0032259">
    <property type="term" value="P:methylation"/>
    <property type="evidence" value="ECO:0007669"/>
    <property type="project" value="UniProtKB-KW"/>
</dbReference>
<name>A0A9J6ZPH7_9BACT</name>
<evidence type="ECO:0000313" key="3">
    <source>
        <dbReference type="Proteomes" id="UP001056426"/>
    </source>
</evidence>
<reference evidence="2" key="1">
    <citation type="submission" date="2022-05" db="EMBL/GenBank/DDBJ databases">
        <authorList>
            <person name="Sun X."/>
        </authorList>
    </citation>
    <scope>NUCLEOTIDE SEQUENCE</scope>
    <source>
        <strain evidence="2">Ai-910</strain>
    </source>
</reference>
<dbReference type="AlphaFoldDB" id="A0A9J6ZPH7"/>
<evidence type="ECO:0000313" key="2">
    <source>
        <dbReference type="EMBL" id="URW79539.1"/>
    </source>
</evidence>
<dbReference type="InterPro" id="IPR013216">
    <property type="entry name" value="Methyltransf_11"/>
</dbReference>
<feature type="domain" description="Methyltransferase type 11" evidence="1">
    <location>
        <begin position="52"/>
        <end position="148"/>
    </location>
</feature>
<dbReference type="Gene3D" id="3.40.50.150">
    <property type="entry name" value="Vaccinia Virus protein VP39"/>
    <property type="match status" value="1"/>
</dbReference>
<dbReference type="SUPFAM" id="SSF53335">
    <property type="entry name" value="S-adenosyl-L-methionine-dependent methyltransferases"/>
    <property type="match status" value="1"/>
</dbReference>
<keyword evidence="2" id="KW-0489">Methyltransferase</keyword>
<proteinExistence type="predicted"/>
<accession>A0A9J6ZPH7</accession>
<sequence>MSTEQNTIHEFDFNLICEYFSMFERQGPGSPEATLKALSFVEGLTADSSAADLGCGTGGQTMTLAGQLPCRITGLDLFPGFIERFKQNSVRLGFQDRVKGIVGSFADPLPFEKESLDLIWSEGAIYHIGFRKGIETWRPYLKTGGYIALTEASWLTNNRPDEIRNFWMEAYNEIDTIPTKIKQIQDAGYLPVASFVLPDYCWIENFYLPQLQVQEEFLKKYPGNSTVERFIEMERHEQDLFMKYREYYGYVFYIGRKL</sequence>
<evidence type="ECO:0000259" key="1">
    <source>
        <dbReference type="Pfam" id="PF08241"/>
    </source>
</evidence>
<gene>
    <name evidence="2" type="ORF">M9189_11815</name>
</gene>
<dbReference type="GO" id="GO:0008757">
    <property type="term" value="F:S-adenosylmethionine-dependent methyltransferase activity"/>
    <property type="evidence" value="ECO:0007669"/>
    <property type="project" value="InterPro"/>
</dbReference>